<keyword evidence="3" id="KW-1185">Reference proteome</keyword>
<dbReference type="Proteomes" id="UP000243950">
    <property type="component" value="Unassembled WGS sequence"/>
</dbReference>
<feature type="transmembrane region" description="Helical" evidence="1">
    <location>
        <begin position="139"/>
        <end position="161"/>
    </location>
</feature>
<gene>
    <name evidence="2" type="ORF">SAMN05216372_10764</name>
</gene>
<sequence length="165" mass="18407">MSRNLLNALLFLIGWLACLLGGGDWLWVVAVVLLVHLMRIGSWQREGKLLVSAFLFGSAVDSFLLQLGLFDFGEARQLIPLWQAFVWLLVGTTLYHCMEWTAAPWWRASLVGACFALLSYGASTWLGLLRLPFGEATTLALVALLWAIMLPLLHGFARLYAARPM</sequence>
<feature type="transmembrane region" description="Helical" evidence="1">
    <location>
        <begin position="49"/>
        <end position="69"/>
    </location>
</feature>
<keyword evidence="1" id="KW-0472">Membrane</keyword>
<keyword evidence="1" id="KW-1133">Transmembrane helix</keyword>
<dbReference type="Pfam" id="PF11086">
    <property type="entry name" value="DUF2878"/>
    <property type="match status" value="1"/>
</dbReference>
<dbReference type="InterPro" id="IPR021306">
    <property type="entry name" value="DUF2878"/>
</dbReference>
<evidence type="ECO:0008006" key="4">
    <source>
        <dbReference type="Google" id="ProtNLM"/>
    </source>
</evidence>
<dbReference type="PROSITE" id="PS51257">
    <property type="entry name" value="PROKAR_LIPOPROTEIN"/>
    <property type="match status" value="1"/>
</dbReference>
<dbReference type="EMBL" id="FOMO01000007">
    <property type="protein sequence ID" value="SFE02864.1"/>
    <property type="molecule type" value="Genomic_DNA"/>
</dbReference>
<dbReference type="AlphaFoldDB" id="A0A1I1X625"/>
<protein>
    <recommendedName>
        <fullName evidence="4">DUF2878 domain-containing protein</fullName>
    </recommendedName>
</protein>
<feature type="transmembrane region" description="Helical" evidence="1">
    <location>
        <begin position="110"/>
        <end position="133"/>
    </location>
</feature>
<accession>A0A1I1X625</accession>
<name>A0A1I1X625_PSEOC</name>
<dbReference type="RefSeq" id="WP_093505680.1">
    <property type="nucleotide sequence ID" value="NZ_BSSG01000007.1"/>
</dbReference>
<evidence type="ECO:0000256" key="1">
    <source>
        <dbReference type="SAM" id="Phobius"/>
    </source>
</evidence>
<evidence type="ECO:0000313" key="3">
    <source>
        <dbReference type="Proteomes" id="UP000243950"/>
    </source>
</evidence>
<feature type="transmembrane region" description="Helical" evidence="1">
    <location>
        <begin position="81"/>
        <end position="98"/>
    </location>
</feature>
<proteinExistence type="predicted"/>
<evidence type="ECO:0000313" key="2">
    <source>
        <dbReference type="EMBL" id="SFE02864.1"/>
    </source>
</evidence>
<feature type="transmembrane region" description="Helical" evidence="1">
    <location>
        <begin position="12"/>
        <end position="37"/>
    </location>
</feature>
<organism evidence="2 3">
    <name type="scientific">Pseudomonas straminea</name>
    <dbReference type="NCBI Taxonomy" id="47882"/>
    <lineage>
        <taxon>Bacteria</taxon>
        <taxon>Pseudomonadati</taxon>
        <taxon>Pseudomonadota</taxon>
        <taxon>Gammaproteobacteria</taxon>
        <taxon>Pseudomonadales</taxon>
        <taxon>Pseudomonadaceae</taxon>
        <taxon>Phytopseudomonas</taxon>
    </lineage>
</organism>
<keyword evidence="1" id="KW-0812">Transmembrane</keyword>
<reference evidence="3" key="1">
    <citation type="submission" date="2016-10" db="EMBL/GenBank/DDBJ databases">
        <authorList>
            <person name="Varghese N."/>
            <person name="Submissions S."/>
        </authorList>
    </citation>
    <scope>NUCLEOTIDE SEQUENCE [LARGE SCALE GENOMIC DNA]</scope>
    <source>
        <strain evidence="3">JCM 2783</strain>
    </source>
</reference>